<name>A0A916QEQ2_9BACL</name>
<dbReference type="Gene3D" id="1.10.287.110">
    <property type="entry name" value="DnaJ domain"/>
    <property type="match status" value="1"/>
</dbReference>
<keyword evidence="1" id="KW-0235">DNA replication</keyword>
<dbReference type="RefSeq" id="WP_200965314.1">
    <property type="nucleotide sequence ID" value="NZ_BMAQ01000002.1"/>
</dbReference>
<keyword evidence="3" id="KW-0472">Membrane</keyword>
<keyword evidence="3" id="KW-0812">Transmembrane</keyword>
<dbReference type="SUPFAM" id="SSF46565">
    <property type="entry name" value="Chaperone J-domain"/>
    <property type="match status" value="1"/>
</dbReference>
<evidence type="ECO:0000256" key="2">
    <source>
        <dbReference type="ARBA" id="ARBA00023016"/>
    </source>
</evidence>
<reference evidence="4" key="2">
    <citation type="journal article" date="2021" name="Data Brief">
        <title>Draft genome sequence data of the facultative, thermophilic, xylanolytic bacterium Paenibacillus sp. strain DA-C8.</title>
        <authorList>
            <person name="Chhe C."/>
            <person name="Uke A."/>
            <person name="Baramee S."/>
            <person name="Ungkulpasvich U."/>
            <person name="Tachaapaikoon C."/>
            <person name="Pason P."/>
            <person name="Waeonukul R."/>
            <person name="Ratanakhanokchai K."/>
            <person name="Kosugi A."/>
        </authorList>
    </citation>
    <scope>NUCLEOTIDE SEQUENCE</scope>
    <source>
        <strain evidence="4">DA-C8</strain>
    </source>
</reference>
<dbReference type="CDD" id="cd06257">
    <property type="entry name" value="DnaJ"/>
    <property type="match status" value="1"/>
</dbReference>
<feature type="transmembrane region" description="Helical" evidence="3">
    <location>
        <begin position="90"/>
        <end position="110"/>
    </location>
</feature>
<reference evidence="4" key="1">
    <citation type="submission" date="2020-08" db="EMBL/GenBank/DDBJ databases">
        <authorList>
            <person name="Uke A."/>
            <person name="Chhe C."/>
            <person name="Baramee S."/>
            <person name="Kosugi A."/>
        </authorList>
    </citation>
    <scope>NUCLEOTIDE SEQUENCE</scope>
    <source>
        <strain evidence="4">DA-C8</strain>
    </source>
</reference>
<dbReference type="EMBL" id="BMAQ01000002">
    <property type="protein sequence ID" value="GFR37017.1"/>
    <property type="molecule type" value="Genomic_DNA"/>
</dbReference>
<evidence type="ECO:0008006" key="6">
    <source>
        <dbReference type="Google" id="ProtNLM"/>
    </source>
</evidence>
<proteinExistence type="predicted"/>
<comment type="caution">
    <text evidence="4">The sequence shown here is derived from an EMBL/GenBank/DDBJ whole genome shotgun (WGS) entry which is preliminary data.</text>
</comment>
<dbReference type="AlphaFoldDB" id="A0A916QEQ2"/>
<keyword evidence="2" id="KW-0346">Stress response</keyword>
<dbReference type="InterPro" id="IPR036869">
    <property type="entry name" value="J_dom_sf"/>
</dbReference>
<organism evidence="4 5">
    <name type="scientific">Insulibacter thermoxylanivorax</name>
    <dbReference type="NCBI Taxonomy" id="2749268"/>
    <lineage>
        <taxon>Bacteria</taxon>
        <taxon>Bacillati</taxon>
        <taxon>Bacillota</taxon>
        <taxon>Bacilli</taxon>
        <taxon>Bacillales</taxon>
        <taxon>Paenibacillaceae</taxon>
        <taxon>Insulibacter</taxon>
    </lineage>
</organism>
<evidence type="ECO:0000256" key="3">
    <source>
        <dbReference type="SAM" id="Phobius"/>
    </source>
</evidence>
<evidence type="ECO:0000313" key="4">
    <source>
        <dbReference type="EMBL" id="GFR37017.1"/>
    </source>
</evidence>
<keyword evidence="3" id="KW-1133">Transmembrane helix</keyword>
<protein>
    <recommendedName>
        <fullName evidence="6">J domain-containing protein</fullName>
    </recommendedName>
</protein>
<keyword evidence="5" id="KW-1185">Reference proteome</keyword>
<sequence length="291" mass="33978">MDLKEAYEIMGLPESAEREEVEKQYAVWVRKDRANRRAKPEEKDESFDFEKINEAYRRILQHFHEMESAAKPKRNPRVEKLEHFWTYYKWHVIAGLIILIGIGYIINTIIENRLEQARLAQLPPPDATFMMYGNFYEPDLELIEERIMAAKPEWQRVVASHTYLPLEVRDSFDIAFQQKAVVNLVVDRSDVYMTDNYQFQSLVNLELYQPLDEYEERLKASVGEENLVYAQTLPSGLDPEEQPGEIHLYAVKLPISDLYHTAAEEIYAGIHVNSENIENALQLIETLAQGL</sequence>
<evidence type="ECO:0000313" key="5">
    <source>
        <dbReference type="Proteomes" id="UP000654993"/>
    </source>
</evidence>
<accession>A0A916QEQ2</accession>
<evidence type="ECO:0000256" key="1">
    <source>
        <dbReference type="ARBA" id="ARBA00022705"/>
    </source>
</evidence>
<dbReference type="InterPro" id="IPR001623">
    <property type="entry name" value="DnaJ_domain"/>
</dbReference>
<gene>
    <name evidence="4" type="ORF">PRECH8_03130</name>
</gene>
<dbReference type="GO" id="GO:0006260">
    <property type="term" value="P:DNA replication"/>
    <property type="evidence" value="ECO:0007669"/>
    <property type="project" value="UniProtKB-KW"/>
</dbReference>
<dbReference type="Proteomes" id="UP000654993">
    <property type="component" value="Unassembled WGS sequence"/>
</dbReference>